<evidence type="ECO:0000256" key="2">
    <source>
        <dbReference type="ARBA" id="ARBA00009618"/>
    </source>
</evidence>
<evidence type="ECO:0000256" key="4">
    <source>
        <dbReference type="ARBA" id="ARBA00022776"/>
    </source>
</evidence>
<dbReference type="GO" id="GO:0090266">
    <property type="term" value="P:regulation of mitotic cell cycle spindle assembly checkpoint"/>
    <property type="evidence" value="ECO:0007669"/>
    <property type="project" value="InterPro"/>
</dbReference>
<dbReference type="InterPro" id="IPR026182">
    <property type="entry name" value="ANAPC15"/>
</dbReference>
<keyword evidence="4" id="KW-0498">Mitosis</keyword>
<comment type="caution">
    <text evidence="7">The sequence shown here is derived from an EMBL/GenBank/DDBJ whole genome shotgun (WGS) entry which is preliminary data.</text>
</comment>
<evidence type="ECO:0008006" key="9">
    <source>
        <dbReference type="Google" id="ProtNLM"/>
    </source>
</evidence>
<evidence type="ECO:0000256" key="3">
    <source>
        <dbReference type="ARBA" id="ARBA00022618"/>
    </source>
</evidence>
<dbReference type="Pfam" id="PF15243">
    <property type="entry name" value="ANAPC15"/>
    <property type="match status" value="1"/>
</dbReference>
<dbReference type="Proteomes" id="UP001329430">
    <property type="component" value="Chromosome 1"/>
</dbReference>
<evidence type="ECO:0000313" key="8">
    <source>
        <dbReference type="Proteomes" id="UP001329430"/>
    </source>
</evidence>
<sequence>MFHYPLFPTLKPKLVDPLWFNVNQPCDDETEVEQLEQDHQNWLNSIAQRNNDLLPIGKTATEILDEEEEDDDEDDNDDDDESETHDEEDDDEIEMDAPYDPNAAVGGNIRTAQGQGAAQ</sequence>
<feature type="compositionally biased region" description="Acidic residues" evidence="6">
    <location>
        <begin position="63"/>
        <end position="97"/>
    </location>
</feature>
<organism evidence="7 8">
    <name type="scientific">Pyrocoelia pectoralis</name>
    <dbReference type="NCBI Taxonomy" id="417401"/>
    <lineage>
        <taxon>Eukaryota</taxon>
        <taxon>Metazoa</taxon>
        <taxon>Ecdysozoa</taxon>
        <taxon>Arthropoda</taxon>
        <taxon>Hexapoda</taxon>
        <taxon>Insecta</taxon>
        <taxon>Pterygota</taxon>
        <taxon>Neoptera</taxon>
        <taxon>Endopterygota</taxon>
        <taxon>Coleoptera</taxon>
        <taxon>Polyphaga</taxon>
        <taxon>Elateriformia</taxon>
        <taxon>Elateroidea</taxon>
        <taxon>Lampyridae</taxon>
        <taxon>Lampyrinae</taxon>
        <taxon>Pyrocoelia</taxon>
    </lineage>
</organism>
<dbReference type="PANTHER" id="PTHR22526">
    <property type="entry name" value="ANAPHASE PROMOTING COMPLEX C SUBUNIT 15, PSEUDOGENE-RELATED"/>
    <property type="match status" value="1"/>
</dbReference>
<comment type="similarity">
    <text evidence="2">Belongs to the APC15 family.</text>
</comment>
<dbReference type="AlphaFoldDB" id="A0AAN7ZST8"/>
<reference evidence="7 8" key="1">
    <citation type="journal article" date="2024" name="Insects">
        <title>An Improved Chromosome-Level Genome Assembly of the Firefly Pyrocoelia pectoralis.</title>
        <authorList>
            <person name="Fu X."/>
            <person name="Meyer-Rochow V.B."/>
            <person name="Ballantyne L."/>
            <person name="Zhu X."/>
        </authorList>
    </citation>
    <scope>NUCLEOTIDE SEQUENCE [LARGE SCALE GENOMIC DNA]</scope>
    <source>
        <strain evidence="7">XCY_ONT2</strain>
    </source>
</reference>
<evidence type="ECO:0000256" key="6">
    <source>
        <dbReference type="SAM" id="MobiDB-lite"/>
    </source>
</evidence>
<dbReference type="GO" id="GO:0051301">
    <property type="term" value="P:cell division"/>
    <property type="evidence" value="ECO:0007669"/>
    <property type="project" value="UniProtKB-KW"/>
</dbReference>
<dbReference type="EMBL" id="JAVRBK010000001">
    <property type="protein sequence ID" value="KAK5650342.1"/>
    <property type="molecule type" value="Genomic_DNA"/>
</dbReference>
<evidence type="ECO:0000256" key="1">
    <source>
        <dbReference type="ARBA" id="ARBA00004906"/>
    </source>
</evidence>
<keyword evidence="8" id="KW-1185">Reference proteome</keyword>
<protein>
    <recommendedName>
        <fullName evidence="9">Anaphase-promoting complex subunit 15</fullName>
    </recommendedName>
</protein>
<evidence type="ECO:0000313" key="7">
    <source>
        <dbReference type="EMBL" id="KAK5650342.1"/>
    </source>
</evidence>
<accession>A0AAN7ZST8</accession>
<comment type="pathway">
    <text evidence="1">Protein modification; protein ubiquitination.</text>
</comment>
<dbReference type="PANTHER" id="PTHR22526:SF2">
    <property type="entry name" value="ANAPHASE PROMOTING COMPLEX C SUBUNIT 15, PSEUDOGENE-RELATED"/>
    <property type="match status" value="1"/>
</dbReference>
<gene>
    <name evidence="7" type="ORF">RI129_001371</name>
</gene>
<keyword evidence="5" id="KW-0131">Cell cycle</keyword>
<name>A0AAN7ZST8_9COLE</name>
<keyword evidence="3" id="KW-0132">Cell division</keyword>
<proteinExistence type="inferred from homology"/>
<feature type="region of interest" description="Disordered" evidence="6">
    <location>
        <begin position="58"/>
        <end position="119"/>
    </location>
</feature>
<evidence type="ECO:0000256" key="5">
    <source>
        <dbReference type="ARBA" id="ARBA00023306"/>
    </source>
</evidence>
<feature type="compositionally biased region" description="Polar residues" evidence="6">
    <location>
        <begin position="110"/>
        <end position="119"/>
    </location>
</feature>
<dbReference type="GO" id="GO:0005680">
    <property type="term" value="C:anaphase-promoting complex"/>
    <property type="evidence" value="ECO:0007669"/>
    <property type="project" value="InterPro"/>
</dbReference>